<dbReference type="InterPro" id="IPR005135">
    <property type="entry name" value="Endo/exonuclease/phosphatase"/>
</dbReference>
<keyword evidence="4" id="KW-1185">Reference proteome</keyword>
<evidence type="ECO:0000313" key="3">
    <source>
        <dbReference type="EMBL" id="MBD8489981.1"/>
    </source>
</evidence>
<dbReference type="GO" id="GO:0004519">
    <property type="term" value="F:endonuclease activity"/>
    <property type="evidence" value="ECO:0007669"/>
    <property type="project" value="UniProtKB-KW"/>
</dbReference>
<dbReference type="Proteomes" id="UP000647133">
    <property type="component" value="Unassembled WGS sequence"/>
</dbReference>
<keyword evidence="1" id="KW-1133">Transmembrane helix</keyword>
<evidence type="ECO:0000313" key="4">
    <source>
        <dbReference type="Proteomes" id="UP000647133"/>
    </source>
</evidence>
<feature type="domain" description="Endonuclease/exonuclease/phosphatase" evidence="2">
    <location>
        <begin position="105"/>
        <end position="310"/>
    </location>
</feature>
<keyword evidence="1" id="KW-0812">Transmembrane</keyword>
<keyword evidence="1" id="KW-0472">Membrane</keyword>
<name>A0ABR9ANU0_9BACT</name>
<protein>
    <submittedName>
        <fullName evidence="3">Endonuclease/exonuclease/phosphatase family protein</fullName>
    </submittedName>
</protein>
<keyword evidence="3" id="KW-0255">Endonuclease</keyword>
<evidence type="ECO:0000256" key="1">
    <source>
        <dbReference type="SAM" id="Phobius"/>
    </source>
</evidence>
<feature type="transmembrane region" description="Helical" evidence="1">
    <location>
        <begin position="6"/>
        <end position="21"/>
    </location>
</feature>
<sequence>MKVALYVFSILIIGATLMPLVKKDYWTFRVFDYPRFQKLILISTLIILWFFEDYNELQKVDFAILTILILLFFYLLKQIIPYSPFSTKMVKSAYKKDKPTLSLLTGNVYQYNRDYAKCLGLIEKISPDVFMLVETDQAWADEVAKLKKDYDYHIELPLDNTYGLLFYSKIPLKNTSINYLINEDIPSIFTDLDLGDQVVRIYGIHPTPPVPGENTHSTERDAEILLVGEKAKAYGKPCIIMGDLNDVAWSYTTELFLKISGMGDPRRGRGMYNTFHAKYPMLRWPLDHIFVSNHFKVKKLKVQPGIGSDHFPISIELVLDKTVENEELKADQEEKIEAKEKIISGIEF</sequence>
<organism evidence="3 4">
    <name type="scientific">Echinicola arenosa</name>
    <dbReference type="NCBI Taxonomy" id="2774144"/>
    <lineage>
        <taxon>Bacteria</taxon>
        <taxon>Pseudomonadati</taxon>
        <taxon>Bacteroidota</taxon>
        <taxon>Cytophagia</taxon>
        <taxon>Cytophagales</taxon>
        <taxon>Cyclobacteriaceae</taxon>
        <taxon>Echinicola</taxon>
    </lineage>
</organism>
<accession>A0ABR9ANU0</accession>
<gene>
    <name evidence="3" type="ORF">IFO69_14585</name>
</gene>
<keyword evidence="3" id="KW-0540">Nuclease</keyword>
<proteinExistence type="predicted"/>
<reference evidence="3 4" key="1">
    <citation type="submission" date="2020-09" db="EMBL/GenBank/DDBJ databases">
        <title>Echinicola sp. CAU 1574 isolated from sand of Sido Beach.</title>
        <authorList>
            <person name="Kim W."/>
        </authorList>
    </citation>
    <scope>NUCLEOTIDE SEQUENCE [LARGE SCALE GENOMIC DNA]</scope>
    <source>
        <strain evidence="3 4">CAU 1574</strain>
    </source>
</reference>
<feature type="transmembrane region" description="Helical" evidence="1">
    <location>
        <begin position="57"/>
        <end position="76"/>
    </location>
</feature>
<evidence type="ECO:0000259" key="2">
    <source>
        <dbReference type="Pfam" id="PF03372"/>
    </source>
</evidence>
<dbReference type="Gene3D" id="3.60.10.10">
    <property type="entry name" value="Endonuclease/exonuclease/phosphatase"/>
    <property type="match status" value="1"/>
</dbReference>
<keyword evidence="3" id="KW-0378">Hydrolase</keyword>
<feature type="transmembrane region" description="Helical" evidence="1">
    <location>
        <begin position="33"/>
        <end position="51"/>
    </location>
</feature>
<comment type="caution">
    <text evidence="3">The sequence shown here is derived from an EMBL/GenBank/DDBJ whole genome shotgun (WGS) entry which is preliminary data.</text>
</comment>
<dbReference type="Pfam" id="PF03372">
    <property type="entry name" value="Exo_endo_phos"/>
    <property type="match status" value="1"/>
</dbReference>
<dbReference type="EMBL" id="JACYTQ010000005">
    <property type="protein sequence ID" value="MBD8489981.1"/>
    <property type="molecule type" value="Genomic_DNA"/>
</dbReference>
<dbReference type="SUPFAM" id="SSF56219">
    <property type="entry name" value="DNase I-like"/>
    <property type="match status" value="1"/>
</dbReference>
<dbReference type="InterPro" id="IPR036691">
    <property type="entry name" value="Endo/exonu/phosph_ase_sf"/>
</dbReference>